<dbReference type="InterPro" id="IPR001163">
    <property type="entry name" value="Sm_dom_euk/arc"/>
</dbReference>
<evidence type="ECO:0000259" key="7">
    <source>
        <dbReference type="PROSITE" id="PS52002"/>
    </source>
</evidence>
<reference evidence="8 9" key="1">
    <citation type="journal article" date="2022" name="Nat. Ecol. Evol.">
        <title>A masculinizing supergene underlies an exaggerated male reproductive morph in a spider.</title>
        <authorList>
            <person name="Hendrickx F."/>
            <person name="De Corte Z."/>
            <person name="Sonet G."/>
            <person name="Van Belleghem S.M."/>
            <person name="Kostlbacher S."/>
            <person name="Vangestel C."/>
        </authorList>
    </citation>
    <scope>NUCLEOTIDE SEQUENCE [LARGE SCALE GENOMIC DNA]</scope>
    <source>
        <strain evidence="8">W744_W776</strain>
    </source>
</reference>
<dbReference type="PANTHER" id="PTHR15588:SF8">
    <property type="entry name" value="U6 SNRNA-ASSOCIATED SM-LIKE PROTEIN LSM1"/>
    <property type="match status" value="1"/>
</dbReference>
<dbReference type="Gene3D" id="2.30.30.100">
    <property type="match status" value="1"/>
</dbReference>
<dbReference type="AlphaFoldDB" id="A0AAV6VYG5"/>
<evidence type="ECO:0000313" key="9">
    <source>
        <dbReference type="Proteomes" id="UP000827092"/>
    </source>
</evidence>
<comment type="subcellular location">
    <subcellularLocation>
        <location evidence="6">Cytoplasm</location>
    </subcellularLocation>
    <subcellularLocation>
        <location evidence="6">Cytoplasm</location>
        <location evidence="6">P-body</location>
    </subcellularLocation>
</comment>
<dbReference type="PANTHER" id="PTHR15588">
    <property type="entry name" value="LSM1"/>
    <property type="match status" value="1"/>
</dbReference>
<keyword evidence="3 6" id="KW-0507">mRNA processing</keyword>
<accession>A0AAV6VYG5</accession>
<keyword evidence="2 6" id="KW-0963">Cytoplasm</keyword>
<evidence type="ECO:0000256" key="3">
    <source>
        <dbReference type="ARBA" id="ARBA00022664"/>
    </source>
</evidence>
<dbReference type="CDD" id="cd01728">
    <property type="entry name" value="LSm1"/>
    <property type="match status" value="1"/>
</dbReference>
<dbReference type="GO" id="GO:0000932">
    <property type="term" value="C:P-body"/>
    <property type="evidence" value="ECO:0007669"/>
    <property type="project" value="UniProtKB-SubCell"/>
</dbReference>
<evidence type="ECO:0000256" key="5">
    <source>
        <dbReference type="ARBA" id="ARBA00023274"/>
    </source>
</evidence>
<comment type="caution">
    <text evidence="8">The sequence shown here is derived from an EMBL/GenBank/DDBJ whole genome shotgun (WGS) entry which is preliminary data.</text>
</comment>
<dbReference type="Proteomes" id="UP000827092">
    <property type="component" value="Unassembled WGS sequence"/>
</dbReference>
<comment type="function">
    <text evidence="6">Probably involved with other LSm subunits in the general process of degradation of mRNAs.</text>
</comment>
<dbReference type="InterPro" id="IPR010920">
    <property type="entry name" value="LSM_dom_sf"/>
</dbReference>
<evidence type="ECO:0000256" key="6">
    <source>
        <dbReference type="RuleBase" id="RU365047"/>
    </source>
</evidence>
<dbReference type="GO" id="GO:0006397">
    <property type="term" value="P:mRNA processing"/>
    <property type="evidence" value="ECO:0007669"/>
    <property type="project" value="UniProtKB-UniRule"/>
</dbReference>
<keyword evidence="9" id="KW-1185">Reference proteome</keyword>
<gene>
    <name evidence="6" type="primary">LSM1</name>
    <name evidence="8" type="ORF">JTE90_028768</name>
</gene>
<dbReference type="SMART" id="SM00651">
    <property type="entry name" value="Sm"/>
    <property type="match status" value="1"/>
</dbReference>
<feature type="domain" description="Sm" evidence="7">
    <location>
        <begin position="21"/>
        <end position="96"/>
    </location>
</feature>
<comment type="subunit">
    <text evidence="6">LSm subunits form a heteromer with a donut shape.</text>
</comment>
<comment type="similarity">
    <text evidence="1 6">Belongs to the snRNP Sm proteins family.</text>
</comment>
<dbReference type="PROSITE" id="PS52002">
    <property type="entry name" value="SM"/>
    <property type="match status" value="1"/>
</dbReference>
<name>A0AAV6VYG5_9ARAC</name>
<proteinExistence type="inferred from homology"/>
<dbReference type="EMBL" id="JAFNEN010000008">
    <property type="protein sequence ID" value="KAG8201098.1"/>
    <property type="molecule type" value="Genomic_DNA"/>
</dbReference>
<dbReference type="GO" id="GO:1990904">
    <property type="term" value="C:ribonucleoprotein complex"/>
    <property type="evidence" value="ECO:0007669"/>
    <property type="project" value="UniProtKB-KW"/>
</dbReference>
<dbReference type="Pfam" id="PF01423">
    <property type="entry name" value="LSM"/>
    <property type="match status" value="1"/>
</dbReference>
<dbReference type="InterPro" id="IPR044642">
    <property type="entry name" value="PTHR15588"/>
</dbReference>
<evidence type="ECO:0000313" key="8">
    <source>
        <dbReference type="EMBL" id="KAG8201098.1"/>
    </source>
</evidence>
<evidence type="ECO:0000256" key="2">
    <source>
        <dbReference type="ARBA" id="ARBA00022490"/>
    </source>
</evidence>
<evidence type="ECO:0000256" key="4">
    <source>
        <dbReference type="ARBA" id="ARBA00022884"/>
    </source>
</evidence>
<dbReference type="GO" id="GO:0000290">
    <property type="term" value="P:deadenylation-dependent decapping of nuclear-transcribed mRNA"/>
    <property type="evidence" value="ECO:0007669"/>
    <property type="project" value="TreeGrafter"/>
</dbReference>
<evidence type="ECO:0000256" key="1">
    <source>
        <dbReference type="ARBA" id="ARBA00006850"/>
    </source>
</evidence>
<dbReference type="GO" id="GO:1990726">
    <property type="term" value="C:Lsm1-7-Pat1 complex"/>
    <property type="evidence" value="ECO:0007669"/>
    <property type="project" value="TreeGrafter"/>
</dbReference>
<protein>
    <recommendedName>
        <fullName evidence="6">U6 snRNA-associated Sm-like protein LSm1</fullName>
    </recommendedName>
</protein>
<sequence length="142" mass="16074">MELVRDSKEAEVLISSTEVIPGAASLLEHTDKKIGVWLRDGRQIVGTLRSVDQFANLVLYPASERVHMDGSFGDIPQGIVMIRGENVALLGEMEKDDEKKRCPALKLLSKQVTLEQSKKEKNAEIEMAYWKDGRIFSFEDYF</sequence>
<dbReference type="GO" id="GO:0003729">
    <property type="term" value="F:mRNA binding"/>
    <property type="evidence" value="ECO:0007669"/>
    <property type="project" value="TreeGrafter"/>
</dbReference>
<dbReference type="InterPro" id="IPR034104">
    <property type="entry name" value="Lsm1"/>
</dbReference>
<dbReference type="InterPro" id="IPR047575">
    <property type="entry name" value="Sm"/>
</dbReference>
<keyword evidence="5 6" id="KW-0687">Ribonucleoprotein</keyword>
<organism evidence="8 9">
    <name type="scientific">Oedothorax gibbosus</name>
    <dbReference type="NCBI Taxonomy" id="931172"/>
    <lineage>
        <taxon>Eukaryota</taxon>
        <taxon>Metazoa</taxon>
        <taxon>Ecdysozoa</taxon>
        <taxon>Arthropoda</taxon>
        <taxon>Chelicerata</taxon>
        <taxon>Arachnida</taxon>
        <taxon>Araneae</taxon>
        <taxon>Araneomorphae</taxon>
        <taxon>Entelegynae</taxon>
        <taxon>Araneoidea</taxon>
        <taxon>Linyphiidae</taxon>
        <taxon>Erigoninae</taxon>
        <taxon>Oedothorax</taxon>
    </lineage>
</organism>
<dbReference type="SUPFAM" id="SSF50182">
    <property type="entry name" value="Sm-like ribonucleoproteins"/>
    <property type="match status" value="1"/>
</dbReference>
<keyword evidence="4 6" id="KW-0694">RNA-binding</keyword>